<dbReference type="Pfam" id="PF03309">
    <property type="entry name" value="Pan_kinase"/>
    <property type="match status" value="1"/>
</dbReference>
<comment type="caution">
    <text evidence="17">The sequence shown here is derived from an EMBL/GenBank/DDBJ whole genome shotgun (WGS) entry which is preliminary data.</text>
</comment>
<sequence>MKLLLDLGNTRLKWALTSDRWLAHGAVGWNENLDAALAEALAPWPRPELVLAASVVDTDREALVAAIVTQLCARSVDWRRSPVAACGVRNAYAEPQRLGVDRFLAMVAALAHGGGPHVLVGVGTALTLDALATDGRHLGGLIAPGPMLMQQSLLNATAQVRMDGAGSIQERADNTTDAVVSGCWLAAVALIERFVAQAADELGAHPTLCLSGGDAAQLAPLLSLPAHVTHNAVLRGLALWAESGE</sequence>
<keyword evidence="13 16" id="KW-0173">Coenzyme A biosynthesis</keyword>
<keyword evidence="18" id="KW-1185">Reference proteome</keyword>
<comment type="cofactor">
    <cofactor evidence="2">
        <name>K(+)</name>
        <dbReference type="ChEBI" id="CHEBI:29103"/>
    </cofactor>
</comment>
<evidence type="ECO:0000256" key="4">
    <source>
        <dbReference type="ARBA" id="ARBA00005225"/>
    </source>
</evidence>
<reference evidence="17 18" key="1">
    <citation type="journal article" date="2019" name="Int. J. Syst. Evol. Microbiol.">
        <title>The Global Catalogue of Microorganisms (GCM) 10K type strain sequencing project: providing services to taxonomists for standard genome sequencing and annotation.</title>
        <authorList>
            <consortium name="The Broad Institute Genomics Platform"/>
            <consortium name="The Broad Institute Genome Sequencing Center for Infectious Disease"/>
            <person name="Wu L."/>
            <person name="Ma J."/>
        </authorList>
    </citation>
    <scope>NUCLEOTIDE SEQUENCE [LARGE SCALE GENOMIC DNA]</scope>
    <source>
        <strain evidence="17 18">JCM 16242</strain>
    </source>
</reference>
<evidence type="ECO:0000256" key="7">
    <source>
        <dbReference type="ARBA" id="ARBA00022490"/>
    </source>
</evidence>
<evidence type="ECO:0000256" key="10">
    <source>
        <dbReference type="ARBA" id="ARBA00022777"/>
    </source>
</evidence>
<evidence type="ECO:0000313" key="18">
    <source>
        <dbReference type="Proteomes" id="UP001500657"/>
    </source>
</evidence>
<evidence type="ECO:0000256" key="1">
    <source>
        <dbReference type="ARBA" id="ARBA00001206"/>
    </source>
</evidence>
<comment type="catalytic activity">
    <reaction evidence="1 16">
        <text>(R)-pantothenate + ATP = (R)-4'-phosphopantothenate + ADP + H(+)</text>
        <dbReference type="Rhea" id="RHEA:16373"/>
        <dbReference type="ChEBI" id="CHEBI:10986"/>
        <dbReference type="ChEBI" id="CHEBI:15378"/>
        <dbReference type="ChEBI" id="CHEBI:29032"/>
        <dbReference type="ChEBI" id="CHEBI:30616"/>
        <dbReference type="ChEBI" id="CHEBI:456216"/>
        <dbReference type="EC" id="2.7.1.33"/>
    </reaction>
</comment>
<keyword evidence="8 16" id="KW-0808">Transferase</keyword>
<dbReference type="SUPFAM" id="SSF53067">
    <property type="entry name" value="Actin-like ATPase domain"/>
    <property type="match status" value="2"/>
</dbReference>
<comment type="subcellular location">
    <subcellularLocation>
        <location evidence="3 16">Cytoplasm</location>
    </subcellularLocation>
</comment>
<dbReference type="RefSeq" id="WP_343882324.1">
    <property type="nucleotide sequence ID" value="NZ_BAAAFO010000003.1"/>
</dbReference>
<dbReference type="Gene3D" id="3.30.420.40">
    <property type="match status" value="2"/>
</dbReference>
<evidence type="ECO:0000256" key="12">
    <source>
        <dbReference type="ARBA" id="ARBA00022958"/>
    </source>
</evidence>
<dbReference type="InterPro" id="IPR004619">
    <property type="entry name" value="Type_III_PanK"/>
</dbReference>
<comment type="similarity">
    <text evidence="14 16">Belongs to the type III pantothenate kinase family.</text>
</comment>
<feature type="binding site" evidence="16">
    <location>
        <position position="92"/>
    </location>
    <ligand>
        <name>substrate</name>
    </ligand>
</feature>
<keyword evidence="10 16" id="KW-0418">Kinase</keyword>
<evidence type="ECO:0000313" key="17">
    <source>
        <dbReference type="EMBL" id="GAA0252723.1"/>
    </source>
</evidence>
<dbReference type="PANTHER" id="PTHR34265:SF1">
    <property type="entry name" value="TYPE III PANTOTHENATE KINASE"/>
    <property type="match status" value="1"/>
</dbReference>
<dbReference type="EC" id="2.7.1.33" evidence="6 16"/>
<dbReference type="CDD" id="cd24015">
    <property type="entry name" value="ASKHA_NBD_PanK-III"/>
    <property type="match status" value="1"/>
</dbReference>
<feature type="binding site" evidence="16">
    <location>
        <begin position="6"/>
        <end position="13"/>
    </location>
    <ligand>
        <name>ATP</name>
        <dbReference type="ChEBI" id="CHEBI:30616"/>
    </ligand>
</feature>
<evidence type="ECO:0000256" key="8">
    <source>
        <dbReference type="ARBA" id="ARBA00022679"/>
    </source>
</evidence>
<accession>A0ABN0UJL4</accession>
<evidence type="ECO:0000256" key="11">
    <source>
        <dbReference type="ARBA" id="ARBA00022840"/>
    </source>
</evidence>
<dbReference type="Proteomes" id="UP001500657">
    <property type="component" value="Unassembled WGS sequence"/>
</dbReference>
<dbReference type="HAMAP" id="MF_01274">
    <property type="entry name" value="Pantothen_kinase_3"/>
    <property type="match status" value="1"/>
</dbReference>
<protein>
    <recommendedName>
        <fullName evidence="15 16">Type III pantothenate kinase</fullName>
        <ecNumber evidence="6 16">2.7.1.33</ecNumber>
    </recommendedName>
    <alternativeName>
        <fullName evidence="16">PanK-III</fullName>
    </alternativeName>
    <alternativeName>
        <fullName evidence="16">Pantothenic acid kinase</fullName>
    </alternativeName>
</protein>
<evidence type="ECO:0000256" key="13">
    <source>
        <dbReference type="ARBA" id="ARBA00022993"/>
    </source>
</evidence>
<evidence type="ECO:0000256" key="3">
    <source>
        <dbReference type="ARBA" id="ARBA00004496"/>
    </source>
</evidence>
<feature type="active site" description="Proton acceptor" evidence="16">
    <location>
        <position position="101"/>
    </location>
</feature>
<feature type="binding site" evidence="16">
    <location>
        <position position="124"/>
    </location>
    <ligand>
        <name>ATP</name>
        <dbReference type="ChEBI" id="CHEBI:30616"/>
    </ligand>
</feature>
<proteinExistence type="inferred from homology"/>
<keyword evidence="9 16" id="KW-0547">Nucleotide-binding</keyword>
<name>A0ABN0UJL4_9GAMM</name>
<evidence type="ECO:0000256" key="14">
    <source>
        <dbReference type="ARBA" id="ARBA00038036"/>
    </source>
</evidence>
<dbReference type="InterPro" id="IPR043129">
    <property type="entry name" value="ATPase_NBD"/>
</dbReference>
<feature type="binding site" evidence="16">
    <location>
        <position position="175"/>
    </location>
    <ligand>
        <name>substrate</name>
    </ligand>
</feature>
<evidence type="ECO:0000256" key="6">
    <source>
        <dbReference type="ARBA" id="ARBA00012102"/>
    </source>
</evidence>
<dbReference type="PANTHER" id="PTHR34265">
    <property type="entry name" value="TYPE III PANTOTHENATE KINASE"/>
    <property type="match status" value="1"/>
</dbReference>
<evidence type="ECO:0000256" key="2">
    <source>
        <dbReference type="ARBA" id="ARBA00001958"/>
    </source>
</evidence>
<evidence type="ECO:0000256" key="9">
    <source>
        <dbReference type="ARBA" id="ARBA00022741"/>
    </source>
</evidence>
<evidence type="ECO:0000256" key="16">
    <source>
        <dbReference type="HAMAP-Rule" id="MF_01274"/>
    </source>
</evidence>
<dbReference type="GO" id="GO:0016301">
    <property type="term" value="F:kinase activity"/>
    <property type="evidence" value="ECO:0007669"/>
    <property type="project" value="UniProtKB-KW"/>
</dbReference>
<keyword evidence="11 16" id="KW-0067">ATP-binding</keyword>
<evidence type="ECO:0000256" key="5">
    <source>
        <dbReference type="ARBA" id="ARBA00011738"/>
    </source>
</evidence>
<comment type="cofactor">
    <cofactor evidence="16">
        <name>NH4(+)</name>
        <dbReference type="ChEBI" id="CHEBI:28938"/>
    </cofactor>
    <cofactor evidence="16">
        <name>K(+)</name>
        <dbReference type="ChEBI" id="CHEBI:29103"/>
    </cofactor>
    <text evidence="16">A monovalent cation. Ammonium or potassium.</text>
</comment>
<organism evidence="17 18">
    <name type="scientific">Rhodanobacter caeni</name>
    <dbReference type="NCBI Taxonomy" id="657654"/>
    <lineage>
        <taxon>Bacteria</taxon>
        <taxon>Pseudomonadati</taxon>
        <taxon>Pseudomonadota</taxon>
        <taxon>Gammaproteobacteria</taxon>
        <taxon>Lysobacterales</taxon>
        <taxon>Rhodanobacteraceae</taxon>
        <taxon>Rhodanobacter</taxon>
    </lineage>
</organism>
<comment type="subunit">
    <text evidence="5 16">Homodimer.</text>
</comment>
<evidence type="ECO:0000256" key="15">
    <source>
        <dbReference type="ARBA" id="ARBA00040883"/>
    </source>
</evidence>
<dbReference type="EMBL" id="BAAAFO010000003">
    <property type="protein sequence ID" value="GAA0252723.1"/>
    <property type="molecule type" value="Genomic_DNA"/>
</dbReference>
<comment type="pathway">
    <text evidence="4 16">Cofactor biosynthesis; coenzyme A biosynthesis; CoA from (R)-pantothenate: step 1/5.</text>
</comment>
<gene>
    <name evidence="16" type="primary">coaX</name>
    <name evidence="17" type="ORF">GCM10009126_17530</name>
</gene>
<feature type="binding site" evidence="16">
    <location>
        <begin position="99"/>
        <end position="102"/>
    </location>
    <ligand>
        <name>substrate</name>
    </ligand>
</feature>
<keyword evidence="12 16" id="KW-0630">Potassium</keyword>
<comment type="function">
    <text evidence="16">Catalyzes the phosphorylation of pantothenate (Pan), the first step in CoA biosynthesis.</text>
</comment>
<keyword evidence="7 16" id="KW-0963">Cytoplasm</keyword>
<dbReference type="NCBIfam" id="TIGR00671">
    <property type="entry name" value="baf"/>
    <property type="match status" value="1"/>
</dbReference>
<comment type="caution">
    <text evidence="16">Lacks conserved residue(s) required for the propagation of feature annotation.</text>
</comment>